<feature type="compositionally biased region" description="Pro residues" evidence="1">
    <location>
        <begin position="306"/>
        <end position="320"/>
    </location>
</feature>
<feature type="compositionally biased region" description="Polar residues" evidence="1">
    <location>
        <begin position="242"/>
        <end position="255"/>
    </location>
</feature>
<accession>A0A9Q1HQT1</accession>
<reference evidence="3" key="1">
    <citation type="journal article" date="2023" name="Science">
        <title>Genome structures resolve the early diversification of teleost fishes.</title>
        <authorList>
            <person name="Parey E."/>
            <person name="Louis A."/>
            <person name="Montfort J."/>
            <person name="Bouchez O."/>
            <person name="Roques C."/>
            <person name="Iampietro C."/>
            <person name="Lluch J."/>
            <person name="Castinel A."/>
            <person name="Donnadieu C."/>
            <person name="Desvignes T."/>
            <person name="Floi Bucao C."/>
            <person name="Jouanno E."/>
            <person name="Wen M."/>
            <person name="Mejri S."/>
            <person name="Dirks R."/>
            <person name="Jansen H."/>
            <person name="Henkel C."/>
            <person name="Chen W.J."/>
            <person name="Zahm M."/>
            <person name="Cabau C."/>
            <person name="Klopp C."/>
            <person name="Thompson A.W."/>
            <person name="Robinson-Rechavi M."/>
            <person name="Braasch I."/>
            <person name="Lecointre G."/>
            <person name="Bobe J."/>
            <person name="Postlethwait J.H."/>
            <person name="Berthelot C."/>
            <person name="Roest Crollius H."/>
            <person name="Guiguen Y."/>
        </authorList>
    </citation>
    <scope>NUCLEOTIDE SEQUENCE</scope>
    <source>
        <strain evidence="3">Concon-B</strain>
    </source>
</reference>
<comment type="caution">
    <text evidence="3">The sequence shown here is derived from an EMBL/GenBank/DDBJ whole genome shotgun (WGS) entry which is preliminary data.</text>
</comment>
<evidence type="ECO:0000313" key="4">
    <source>
        <dbReference type="Proteomes" id="UP001152803"/>
    </source>
</evidence>
<dbReference type="InterPro" id="IPR041911">
    <property type="entry name" value="TAB2/3_CUE"/>
</dbReference>
<dbReference type="PANTHER" id="PTHR46253">
    <property type="entry name" value="TGF-BETA-ACTIVATED KINASE 1 AND MAP3K7-BINDING PROTEIN TAB"/>
    <property type="match status" value="1"/>
</dbReference>
<protein>
    <recommendedName>
        <fullName evidence="2">CUE domain-containing protein</fullName>
    </recommendedName>
</protein>
<dbReference type="OrthoDB" id="6288762at2759"/>
<sequence length="406" mass="44562">MAQGGPQLDYQILHDLKQRFPEIPEGVVSQCLLQNNNNLDVCCHLLAQESNRYLYEEYQSVEGGRLSRGHMLHINLGKANGVGGRTLVHSSSDGQLEPQRAGPGAPPQPQMVFPEPHSAPATMAPSPGYNPFFINEQGRSAGTPPPPTYSVPRYTMKPITVTLSQSIPPAPQALQIPGCGYAGGGNALYIRPGPSQSPQPSPWPSPVVPVYQPSPYPPAPYASKPLPQGVYHSPTPPAQFPSPYSSPQHQIQTSHVLLPISPPTYQHQTQHPNQHQTQHQTQHPNQHQTQHPNQHQTQHQTQHPPQHQPQHPPQHQPQHPPQHQTQHPPQHQPQHPPQHQQPVTYLPFLKNQMEIPLEGARGPRGSGPAATRRPPPRGSRARRSGARAPSTSPPARRPARRPAGSA</sequence>
<gene>
    <name evidence="3" type="ORF">COCON_G00200670</name>
</gene>
<feature type="compositionally biased region" description="Low complexity" evidence="1">
    <location>
        <begin position="263"/>
        <end position="305"/>
    </location>
</feature>
<organism evidence="3 4">
    <name type="scientific">Conger conger</name>
    <name type="common">Conger eel</name>
    <name type="synonym">Muraena conger</name>
    <dbReference type="NCBI Taxonomy" id="82655"/>
    <lineage>
        <taxon>Eukaryota</taxon>
        <taxon>Metazoa</taxon>
        <taxon>Chordata</taxon>
        <taxon>Craniata</taxon>
        <taxon>Vertebrata</taxon>
        <taxon>Euteleostomi</taxon>
        <taxon>Actinopterygii</taxon>
        <taxon>Neopterygii</taxon>
        <taxon>Teleostei</taxon>
        <taxon>Anguilliformes</taxon>
        <taxon>Congridae</taxon>
        <taxon>Conger</taxon>
    </lineage>
</organism>
<proteinExistence type="predicted"/>
<dbReference type="PANTHER" id="PTHR46253:SF3">
    <property type="entry name" value="TGF-BETA-ACTIVATED KINASE 1 AND MAP3K7-BINDING PROTEIN 3"/>
    <property type="match status" value="1"/>
</dbReference>
<dbReference type="GO" id="GO:0043130">
    <property type="term" value="F:ubiquitin binding"/>
    <property type="evidence" value="ECO:0007669"/>
    <property type="project" value="InterPro"/>
</dbReference>
<dbReference type="PRINTS" id="PR01217">
    <property type="entry name" value="PRICHEXTENSN"/>
</dbReference>
<dbReference type="EMBL" id="JAFJMO010000015">
    <property type="protein sequence ID" value="KAJ8256203.1"/>
    <property type="molecule type" value="Genomic_DNA"/>
</dbReference>
<evidence type="ECO:0000313" key="3">
    <source>
        <dbReference type="EMBL" id="KAJ8256203.1"/>
    </source>
</evidence>
<evidence type="ECO:0000259" key="2">
    <source>
        <dbReference type="PROSITE" id="PS51140"/>
    </source>
</evidence>
<dbReference type="AlphaFoldDB" id="A0A9Q1HQT1"/>
<keyword evidence="4" id="KW-1185">Reference proteome</keyword>
<dbReference type="PROSITE" id="PS51140">
    <property type="entry name" value="CUE"/>
    <property type="match status" value="1"/>
</dbReference>
<feature type="region of interest" description="Disordered" evidence="1">
    <location>
        <begin position="85"/>
        <end position="108"/>
    </location>
</feature>
<dbReference type="CDD" id="cd14362">
    <property type="entry name" value="CUE_TAB2_TAB3"/>
    <property type="match status" value="1"/>
</dbReference>
<evidence type="ECO:0000256" key="1">
    <source>
        <dbReference type="SAM" id="MobiDB-lite"/>
    </source>
</evidence>
<dbReference type="Pfam" id="PF02845">
    <property type="entry name" value="CUE"/>
    <property type="match status" value="1"/>
</dbReference>
<dbReference type="Proteomes" id="UP001152803">
    <property type="component" value="Unassembled WGS sequence"/>
</dbReference>
<dbReference type="GO" id="GO:0070062">
    <property type="term" value="C:extracellular exosome"/>
    <property type="evidence" value="ECO:0007669"/>
    <property type="project" value="TreeGrafter"/>
</dbReference>
<feature type="domain" description="CUE" evidence="2">
    <location>
        <begin position="8"/>
        <end position="51"/>
    </location>
</feature>
<dbReference type="Gene3D" id="1.10.8.10">
    <property type="entry name" value="DNA helicase RuvA subunit, C-terminal domain"/>
    <property type="match status" value="1"/>
</dbReference>
<feature type="region of interest" description="Disordered" evidence="1">
    <location>
        <begin position="219"/>
        <end position="406"/>
    </location>
</feature>
<dbReference type="GO" id="GO:0043123">
    <property type="term" value="P:positive regulation of canonical NF-kappaB signal transduction"/>
    <property type="evidence" value="ECO:0007669"/>
    <property type="project" value="TreeGrafter"/>
</dbReference>
<dbReference type="SMART" id="SM00546">
    <property type="entry name" value="CUE"/>
    <property type="match status" value="1"/>
</dbReference>
<dbReference type="InterPro" id="IPR003892">
    <property type="entry name" value="CUE"/>
</dbReference>
<name>A0A9Q1HQT1_CONCO</name>